<dbReference type="Proteomes" id="UP000494115">
    <property type="component" value="Unassembled WGS sequence"/>
</dbReference>
<dbReference type="Gene3D" id="3.40.50.150">
    <property type="entry name" value="Vaccinia Virus protein VP39"/>
    <property type="match status" value="1"/>
</dbReference>
<dbReference type="AlphaFoldDB" id="A0A6S7B466"/>
<gene>
    <name evidence="3" type="ORF">LMG28138_02381</name>
</gene>
<name>A0A6S7B466_9BURK</name>
<dbReference type="GO" id="GO:0008757">
    <property type="term" value="F:S-adenosylmethionine-dependent methyltransferase activity"/>
    <property type="evidence" value="ECO:0007669"/>
    <property type="project" value="InterPro"/>
</dbReference>
<dbReference type="InterPro" id="IPR013216">
    <property type="entry name" value="Methyltransf_11"/>
</dbReference>
<feature type="region of interest" description="Disordered" evidence="1">
    <location>
        <begin position="85"/>
        <end position="139"/>
    </location>
</feature>
<evidence type="ECO:0000256" key="1">
    <source>
        <dbReference type="SAM" id="MobiDB-lite"/>
    </source>
</evidence>
<proteinExistence type="predicted"/>
<reference evidence="3 4" key="1">
    <citation type="submission" date="2020-04" db="EMBL/GenBank/DDBJ databases">
        <authorList>
            <person name="De Canck E."/>
        </authorList>
    </citation>
    <scope>NUCLEOTIDE SEQUENCE [LARGE SCALE GENOMIC DNA]</scope>
    <source>
        <strain evidence="3 4">LMG 28138</strain>
    </source>
</reference>
<dbReference type="InterPro" id="IPR029063">
    <property type="entry name" value="SAM-dependent_MTases_sf"/>
</dbReference>
<keyword evidence="4" id="KW-1185">Reference proteome</keyword>
<evidence type="ECO:0000259" key="2">
    <source>
        <dbReference type="Pfam" id="PF08241"/>
    </source>
</evidence>
<feature type="domain" description="Methyltransferase type 11" evidence="2">
    <location>
        <begin position="158"/>
        <end position="203"/>
    </location>
</feature>
<dbReference type="RefSeq" id="WP_175104947.1">
    <property type="nucleotide sequence ID" value="NZ_CADIKM010000008.1"/>
</dbReference>
<evidence type="ECO:0000313" key="4">
    <source>
        <dbReference type="Proteomes" id="UP000494115"/>
    </source>
</evidence>
<organism evidence="3 4">
    <name type="scientific">Pararobbsia alpina</name>
    <dbReference type="NCBI Taxonomy" id="621374"/>
    <lineage>
        <taxon>Bacteria</taxon>
        <taxon>Pseudomonadati</taxon>
        <taxon>Pseudomonadota</taxon>
        <taxon>Betaproteobacteria</taxon>
        <taxon>Burkholderiales</taxon>
        <taxon>Burkholderiaceae</taxon>
        <taxon>Pararobbsia</taxon>
    </lineage>
</organism>
<protein>
    <recommendedName>
        <fullName evidence="2">Methyltransferase type 11 domain-containing protein</fullName>
    </recommendedName>
</protein>
<feature type="compositionally biased region" description="Low complexity" evidence="1">
    <location>
        <begin position="116"/>
        <end position="135"/>
    </location>
</feature>
<sequence>MSDHGIIDWPAWTVSPPGRYVLEWEQAQLDHVVGDIFGYHALQLGLPQIDALRENRMPYRGLVLDGASRASAPYVVPRAKSARSHSGAQGFGVQGAAERSGNAASSGSDAGGLGAGSSEDSGTPSAAGSPAGRASVTSLPNRGSVHAPAFARSTIWCEFVELPFEAQSVDLIVLPHTLEFTPDPHRLLREVERVLMPDGRLVIAGFNSLSLWGMRQSVGRMTRRPFVPGTHDLIAFTRLKDWIKLLGFEFDRGRFGCYRPPLVTDQWLTRYDFMESAGDRWWPIFGATYMITAVKRVRGMRMIGPTWAKKPALAPGLAPVATPNSRSSIERETQNQ</sequence>
<accession>A0A6S7B466</accession>
<dbReference type="EMBL" id="CADIKM010000008">
    <property type="protein sequence ID" value="CAB3787170.1"/>
    <property type="molecule type" value="Genomic_DNA"/>
</dbReference>
<dbReference type="SUPFAM" id="SSF53335">
    <property type="entry name" value="S-adenosyl-L-methionine-dependent methyltransferases"/>
    <property type="match status" value="1"/>
</dbReference>
<evidence type="ECO:0000313" key="3">
    <source>
        <dbReference type="EMBL" id="CAB3787170.1"/>
    </source>
</evidence>
<dbReference type="CDD" id="cd02440">
    <property type="entry name" value="AdoMet_MTases"/>
    <property type="match status" value="1"/>
</dbReference>
<dbReference type="Pfam" id="PF08241">
    <property type="entry name" value="Methyltransf_11"/>
    <property type="match status" value="1"/>
</dbReference>